<feature type="transmembrane region" description="Helical" evidence="12">
    <location>
        <begin position="115"/>
        <end position="134"/>
    </location>
</feature>
<evidence type="ECO:0000256" key="10">
    <source>
        <dbReference type="ARBA" id="ARBA00023201"/>
    </source>
</evidence>
<dbReference type="InterPro" id="IPR001734">
    <property type="entry name" value="Na/solute_symporter"/>
</dbReference>
<sequence>MYGTQCHGAALAVLLIGLFSAYVVIPVFHKLQLISSYEYIELRFGHGVRIVLSALFTIFTLMYMPLVMHGVAMAVNQVTGVEDLWITLMVSSVCIIYTTLGGLKAVVWTDTIQGVLMIVSTSVILVVGTVRAGGVTKVLSTASAAGRIEIFNFDPDPTVRLTFWSSVFGMGLQRFVLAFSPESIQRFTSLSSLRDAQKASLILVAGIIFFATISLLSGILVSAQFVSCDPLTSGLIKRPDQILPFFVGEVFWGTSEVCLGCSWLELFALH</sequence>
<evidence type="ECO:0000256" key="2">
    <source>
        <dbReference type="ARBA" id="ARBA00006434"/>
    </source>
</evidence>
<reference evidence="14" key="2">
    <citation type="submission" date="2014-07" db="EMBL/GenBank/DDBJ databases">
        <authorList>
            <person name="Hull J."/>
        </authorList>
    </citation>
    <scope>NUCLEOTIDE SEQUENCE</scope>
</reference>
<reference evidence="14" key="1">
    <citation type="journal article" date="2014" name="PLoS ONE">
        <title>Transcriptome-Based Identification of ABC Transporters in the Western Tarnished Plant Bug Lygus hesperus.</title>
        <authorList>
            <person name="Hull J.J."/>
            <person name="Chaney K."/>
            <person name="Geib S.M."/>
            <person name="Fabrick J.A."/>
            <person name="Brent C.S."/>
            <person name="Walsh D."/>
            <person name="Lavine L.C."/>
        </authorList>
    </citation>
    <scope>NUCLEOTIDE SEQUENCE</scope>
</reference>
<feature type="transmembrane region" description="Helical" evidence="12">
    <location>
        <begin position="84"/>
        <end position="103"/>
    </location>
</feature>
<evidence type="ECO:0000256" key="5">
    <source>
        <dbReference type="ARBA" id="ARBA00022692"/>
    </source>
</evidence>
<evidence type="ECO:0000256" key="6">
    <source>
        <dbReference type="ARBA" id="ARBA00022989"/>
    </source>
</evidence>
<dbReference type="Gene3D" id="1.20.1730.10">
    <property type="entry name" value="Sodium/glucose cotransporter"/>
    <property type="match status" value="1"/>
</dbReference>
<dbReference type="EMBL" id="GBHO01018738">
    <property type="protein sequence ID" value="JAG24866.1"/>
    <property type="molecule type" value="Transcribed_RNA"/>
</dbReference>
<keyword evidence="8" id="KW-0406">Ion transport</keyword>
<dbReference type="Pfam" id="PF00474">
    <property type="entry name" value="SSF"/>
    <property type="match status" value="1"/>
</dbReference>
<dbReference type="PANTHER" id="PTHR42985">
    <property type="entry name" value="SODIUM-COUPLED MONOCARBOXYLATE TRANSPORTER"/>
    <property type="match status" value="1"/>
</dbReference>
<keyword evidence="3" id="KW-0813">Transport</keyword>
<gene>
    <name evidence="14" type="primary">SLC5A12_1</name>
    <name evidence="13" type="synonym">SLC5A12_0</name>
    <name evidence="13" type="ORF">CM83_30195</name>
    <name evidence="14" type="ORF">CM83_30197</name>
</gene>
<dbReference type="InterPro" id="IPR051163">
    <property type="entry name" value="Sodium:Solute_Symporter_SSF"/>
</dbReference>
<keyword evidence="5 12" id="KW-0812">Transmembrane</keyword>
<proteinExistence type="inferred from homology"/>
<keyword evidence="7" id="KW-0915">Sodium</keyword>
<feature type="transmembrane region" description="Helical" evidence="12">
    <location>
        <begin position="6"/>
        <end position="29"/>
    </location>
</feature>
<evidence type="ECO:0000256" key="3">
    <source>
        <dbReference type="ARBA" id="ARBA00022448"/>
    </source>
</evidence>
<comment type="subcellular location">
    <subcellularLocation>
        <location evidence="1">Cell membrane</location>
        <topology evidence="1">Multi-pass membrane protein</topology>
    </subcellularLocation>
</comment>
<feature type="transmembrane region" description="Helical" evidence="12">
    <location>
        <begin position="50"/>
        <end position="72"/>
    </location>
</feature>
<feature type="transmembrane region" description="Helical" evidence="12">
    <location>
        <begin position="201"/>
        <end position="223"/>
    </location>
</feature>
<evidence type="ECO:0000256" key="7">
    <source>
        <dbReference type="ARBA" id="ARBA00023053"/>
    </source>
</evidence>
<evidence type="ECO:0000256" key="12">
    <source>
        <dbReference type="SAM" id="Phobius"/>
    </source>
</evidence>
<comment type="similarity">
    <text evidence="2 11">Belongs to the sodium:solute symporter (SSF) (TC 2.A.21) family.</text>
</comment>
<dbReference type="PROSITE" id="PS50283">
    <property type="entry name" value="NA_SOLUT_SYMP_3"/>
    <property type="match status" value="1"/>
</dbReference>
<evidence type="ECO:0000256" key="9">
    <source>
        <dbReference type="ARBA" id="ARBA00023136"/>
    </source>
</evidence>
<evidence type="ECO:0000313" key="14">
    <source>
        <dbReference type="EMBL" id="JAG24866.1"/>
    </source>
</evidence>
<keyword evidence="10" id="KW-0739">Sodium transport</keyword>
<evidence type="ECO:0000256" key="1">
    <source>
        <dbReference type="ARBA" id="ARBA00004651"/>
    </source>
</evidence>
<keyword evidence="9 12" id="KW-0472">Membrane</keyword>
<evidence type="ECO:0000313" key="13">
    <source>
        <dbReference type="EMBL" id="JAG24865.1"/>
    </source>
</evidence>
<dbReference type="GO" id="GO:0015293">
    <property type="term" value="F:symporter activity"/>
    <property type="evidence" value="ECO:0007669"/>
    <property type="project" value="TreeGrafter"/>
</dbReference>
<organism evidence="14">
    <name type="scientific">Lygus hesperus</name>
    <name type="common">Western plant bug</name>
    <dbReference type="NCBI Taxonomy" id="30085"/>
    <lineage>
        <taxon>Eukaryota</taxon>
        <taxon>Metazoa</taxon>
        <taxon>Ecdysozoa</taxon>
        <taxon>Arthropoda</taxon>
        <taxon>Hexapoda</taxon>
        <taxon>Insecta</taxon>
        <taxon>Pterygota</taxon>
        <taxon>Neoptera</taxon>
        <taxon>Paraneoptera</taxon>
        <taxon>Hemiptera</taxon>
        <taxon>Heteroptera</taxon>
        <taxon>Panheteroptera</taxon>
        <taxon>Cimicomorpha</taxon>
        <taxon>Miridae</taxon>
        <taxon>Mirini</taxon>
        <taxon>Lygus</taxon>
    </lineage>
</organism>
<name>A0A0A9XZQ7_LYGHE</name>
<accession>A0A0A9XZQ7</accession>
<evidence type="ECO:0000256" key="4">
    <source>
        <dbReference type="ARBA" id="ARBA00022475"/>
    </source>
</evidence>
<keyword evidence="4" id="KW-1003">Cell membrane</keyword>
<dbReference type="PANTHER" id="PTHR42985:SF39">
    <property type="entry name" value="GH10366P"/>
    <property type="match status" value="1"/>
</dbReference>
<dbReference type="GO" id="GO:0005886">
    <property type="term" value="C:plasma membrane"/>
    <property type="evidence" value="ECO:0007669"/>
    <property type="project" value="UniProtKB-SubCell"/>
</dbReference>
<dbReference type="AlphaFoldDB" id="A0A0A9XZQ7"/>
<keyword evidence="6 12" id="KW-1133">Transmembrane helix</keyword>
<protein>
    <submittedName>
        <fullName evidence="14">Sodium-coupled monocarboxylate transporter 2</fullName>
    </submittedName>
</protein>
<evidence type="ECO:0000256" key="8">
    <source>
        <dbReference type="ARBA" id="ARBA00023065"/>
    </source>
</evidence>
<dbReference type="InterPro" id="IPR038377">
    <property type="entry name" value="Na/Glc_symporter_sf"/>
</dbReference>
<dbReference type="GO" id="GO:0006814">
    <property type="term" value="P:sodium ion transport"/>
    <property type="evidence" value="ECO:0007669"/>
    <property type="project" value="UniProtKB-KW"/>
</dbReference>
<evidence type="ECO:0000256" key="11">
    <source>
        <dbReference type="RuleBase" id="RU362091"/>
    </source>
</evidence>
<dbReference type="EMBL" id="GBHO01018739">
    <property type="protein sequence ID" value="JAG24865.1"/>
    <property type="molecule type" value="Transcribed_RNA"/>
</dbReference>